<protein>
    <submittedName>
        <fullName evidence="3">Cupin domain-containing protein</fullName>
    </submittedName>
</protein>
<evidence type="ECO:0000256" key="1">
    <source>
        <dbReference type="ARBA" id="ARBA00022723"/>
    </source>
</evidence>
<dbReference type="Gene3D" id="2.60.120.10">
    <property type="entry name" value="Jelly Rolls"/>
    <property type="match status" value="1"/>
</dbReference>
<dbReference type="InterPro" id="IPR011051">
    <property type="entry name" value="RmlC_Cupin_sf"/>
</dbReference>
<dbReference type="InterPro" id="IPR051610">
    <property type="entry name" value="GPI/OXD"/>
</dbReference>
<keyword evidence="4" id="KW-1185">Reference proteome</keyword>
<evidence type="ECO:0000259" key="2">
    <source>
        <dbReference type="Pfam" id="PF07883"/>
    </source>
</evidence>
<gene>
    <name evidence="3" type="ORF">FSW04_15350</name>
</gene>
<dbReference type="EMBL" id="CP042430">
    <property type="protein sequence ID" value="QEC48816.1"/>
    <property type="molecule type" value="Genomic_DNA"/>
</dbReference>
<feature type="domain" description="Cupin type-2" evidence="2">
    <location>
        <begin position="40"/>
        <end position="110"/>
    </location>
</feature>
<dbReference type="RefSeq" id="WP_146920772.1">
    <property type="nucleotide sequence ID" value="NZ_CP042430.1"/>
</dbReference>
<evidence type="ECO:0000313" key="4">
    <source>
        <dbReference type="Proteomes" id="UP000321805"/>
    </source>
</evidence>
<dbReference type="PANTHER" id="PTHR35848">
    <property type="entry name" value="OXALATE-BINDING PROTEIN"/>
    <property type="match status" value="1"/>
</dbReference>
<dbReference type="SUPFAM" id="SSF51182">
    <property type="entry name" value="RmlC-like cupins"/>
    <property type="match status" value="1"/>
</dbReference>
<dbReference type="Proteomes" id="UP000321805">
    <property type="component" value="Chromosome"/>
</dbReference>
<dbReference type="InterPro" id="IPR014710">
    <property type="entry name" value="RmlC-like_jellyroll"/>
</dbReference>
<name>A0A5B8U6U3_9ACTN</name>
<dbReference type="OrthoDB" id="116921at2"/>
<sequence>MTMPNIYEPQFDVTQDAPPYHWQRARLGRQAGSKELGASLFDVPPGAEMFPNHAHMANEELMLVIDGEPTLRTPEGERRLARGEVVAFLAGPAGTHHVRNDTDALVRVVVLSTMKAPEINLFPDSDELWVRDYVPGTDPPADAVEIRVPMTPPGA</sequence>
<dbReference type="Pfam" id="PF07883">
    <property type="entry name" value="Cupin_2"/>
    <property type="match status" value="1"/>
</dbReference>
<organism evidence="3 4">
    <name type="scientific">Baekduia soli</name>
    <dbReference type="NCBI Taxonomy" id="496014"/>
    <lineage>
        <taxon>Bacteria</taxon>
        <taxon>Bacillati</taxon>
        <taxon>Actinomycetota</taxon>
        <taxon>Thermoleophilia</taxon>
        <taxon>Solirubrobacterales</taxon>
        <taxon>Baekduiaceae</taxon>
        <taxon>Baekduia</taxon>
    </lineage>
</organism>
<dbReference type="AlphaFoldDB" id="A0A5B8U6U3"/>
<accession>A0A5B8U6U3</accession>
<proteinExistence type="predicted"/>
<keyword evidence="1" id="KW-0479">Metal-binding</keyword>
<dbReference type="InterPro" id="IPR013096">
    <property type="entry name" value="Cupin_2"/>
</dbReference>
<dbReference type="KEGG" id="bsol:FSW04_15350"/>
<dbReference type="GO" id="GO:0046872">
    <property type="term" value="F:metal ion binding"/>
    <property type="evidence" value="ECO:0007669"/>
    <property type="project" value="UniProtKB-KW"/>
</dbReference>
<evidence type="ECO:0000313" key="3">
    <source>
        <dbReference type="EMBL" id="QEC48816.1"/>
    </source>
</evidence>
<dbReference type="PANTHER" id="PTHR35848:SF9">
    <property type="entry name" value="SLL1358 PROTEIN"/>
    <property type="match status" value="1"/>
</dbReference>
<reference evidence="3 4" key="1">
    <citation type="journal article" date="2018" name="J. Microbiol.">
        <title>Baekduia soli gen. nov., sp. nov., a novel bacterium isolated from the soil of Baekdu Mountain and proposal of a novel family name, Baekduiaceae fam. nov.</title>
        <authorList>
            <person name="An D.S."/>
            <person name="Siddiqi M.Z."/>
            <person name="Kim K.H."/>
            <person name="Yu H.S."/>
            <person name="Im W.T."/>
        </authorList>
    </citation>
    <scope>NUCLEOTIDE SEQUENCE [LARGE SCALE GENOMIC DNA]</scope>
    <source>
        <strain evidence="3 4">BR7-21</strain>
    </source>
</reference>